<dbReference type="PATRIC" id="fig|1194972.3.peg.2019"/>
<evidence type="ECO:0000256" key="1">
    <source>
        <dbReference type="ARBA" id="ARBA00022729"/>
    </source>
</evidence>
<dbReference type="EMBL" id="ALQA01000016">
    <property type="protein sequence ID" value="EJZ10241.1"/>
    <property type="molecule type" value="Genomic_DNA"/>
</dbReference>
<protein>
    <submittedName>
        <fullName evidence="2">Uncharacterized protein</fullName>
    </submittedName>
</protein>
<name>K0UTX2_MYCVA</name>
<dbReference type="Gene3D" id="2.60.40.1240">
    <property type="match status" value="1"/>
</dbReference>
<dbReference type="Proteomes" id="UP000006072">
    <property type="component" value="Unassembled WGS sequence"/>
</dbReference>
<dbReference type="AlphaFoldDB" id="K0UTX2"/>
<gene>
    <name evidence="2" type="ORF">MVAC_10066</name>
</gene>
<dbReference type="HOGENOM" id="CLU_112869_0_0_11"/>
<keyword evidence="3" id="KW-1185">Reference proteome</keyword>
<dbReference type="InterPro" id="IPR029050">
    <property type="entry name" value="Immunoprotect_excell_Ig-like"/>
</dbReference>
<comment type="caution">
    <text evidence="2">The sequence shown here is derived from an EMBL/GenBank/DDBJ whole genome shotgun (WGS) entry which is preliminary data.</text>
</comment>
<dbReference type="eggNOG" id="ENOG5033KRE">
    <property type="taxonomic scope" value="Bacteria"/>
</dbReference>
<organism evidence="2 3">
    <name type="scientific">Mycolicibacterium vaccae ATCC 25954</name>
    <dbReference type="NCBI Taxonomy" id="1194972"/>
    <lineage>
        <taxon>Bacteria</taxon>
        <taxon>Bacillati</taxon>
        <taxon>Actinomycetota</taxon>
        <taxon>Actinomycetes</taxon>
        <taxon>Mycobacteriales</taxon>
        <taxon>Mycobacteriaceae</taxon>
        <taxon>Mycolicibacterium</taxon>
    </lineage>
</organism>
<reference evidence="2 3" key="1">
    <citation type="journal article" date="2012" name="J. Bacteriol.">
        <title>Complete Genome Sequence of Mycobacterium vaccae Type Strain ATCC 25954.</title>
        <authorList>
            <person name="Ho Y.S."/>
            <person name="Adroub S.A."/>
            <person name="Abadi M."/>
            <person name="Al Alwan B."/>
            <person name="Alkhateeb R."/>
            <person name="Gao G."/>
            <person name="Ragab A."/>
            <person name="Ali S."/>
            <person name="van Soolingen D."/>
            <person name="Bitter W."/>
            <person name="Pain A."/>
            <person name="Abdallah A.M."/>
        </authorList>
    </citation>
    <scope>NUCLEOTIDE SEQUENCE [LARGE SCALE GENOMIC DNA]</scope>
    <source>
        <strain evidence="2 3">ATCC 25954</strain>
    </source>
</reference>
<dbReference type="RefSeq" id="WP_003931973.1">
    <property type="nucleotide sequence ID" value="NZ_JH814695.1"/>
</dbReference>
<evidence type="ECO:0000313" key="2">
    <source>
        <dbReference type="EMBL" id="EJZ10241.1"/>
    </source>
</evidence>
<keyword evidence="1" id="KW-0732">Signal</keyword>
<evidence type="ECO:0000313" key="3">
    <source>
        <dbReference type="Proteomes" id="UP000006072"/>
    </source>
</evidence>
<sequence>MTDRSVKLGTVWSAVAVVVTVSAAAVIWHHLPAPTDLYGPFDVRGAAGDRVQGRAVAATVTSVRVAPQVNSVTAAGDWVVVDTTMEATRSTELPRADLIVGPNRYLPSDRFFGKTLMAKISPGITQRGSWVFDVASELVAPDATEPITLRVWVGSDILDSRLVIDVPAGDPRIARAGDVELTPPELSAE</sequence>
<proteinExistence type="predicted"/>
<accession>K0UTX2</accession>